<reference evidence="5" key="1">
    <citation type="submission" date="2015-05" db="EMBL/GenBank/DDBJ databases">
        <title>Draft genome sequencing of a biphenyl-degrading bacterium, Pseudomonas balearica KF707 (=NBRC110670).</title>
        <authorList>
            <person name="Kimura N."/>
            <person name="Hirose J."/>
            <person name="Watanabe T."/>
            <person name="Suenaga H."/>
            <person name="Fujihara H."/>
            <person name="Noguchi M."/>
            <person name="Hashimoto M."/>
            <person name="Shimodaira J."/>
            <person name="Tsuchikane K."/>
            <person name="Hosoyama A."/>
            <person name="Yamazoe A."/>
            <person name="Fujita N."/>
            <person name="Furukawa K."/>
        </authorList>
    </citation>
    <scope>NUCLEOTIDE SEQUENCE [LARGE SCALE GENOMIC DNA]</scope>
    <source>
        <strain evidence="5">DSM 10086 / NBRC 110670 / KF707</strain>
    </source>
</reference>
<reference evidence="4 5" key="2">
    <citation type="journal article" date="2017" name="Int. J. Syst. Evol. Microbiol.">
        <title>Pseudomonas furukawaii sp. nov., a polychlorinated biphenyl-degrading bacterium isolated from biphenyl-contaminated soil in Japan.</title>
        <authorList>
            <person name="Kimura N."/>
            <person name="Watanabe T."/>
            <person name="Suenaga H."/>
            <person name="Fujihara H."/>
            <person name="Futagami T."/>
            <person name="Goto M."/>
            <person name="Hanada S."/>
            <person name="Hirose J."/>
        </authorList>
    </citation>
    <scope>NUCLEOTIDE SEQUENCE [LARGE SCALE GENOMIC DNA]</scope>
    <source>
        <strain evidence="5">DSM 10086 / NBRC 110670 / KF707</strain>
    </source>
</reference>
<dbReference type="Pfam" id="PF01613">
    <property type="entry name" value="Flavin_Reduct"/>
    <property type="match status" value="1"/>
</dbReference>
<dbReference type="GO" id="GO:0010181">
    <property type="term" value="F:FMN binding"/>
    <property type="evidence" value="ECO:0007669"/>
    <property type="project" value="InterPro"/>
</dbReference>
<evidence type="ECO:0000259" key="3">
    <source>
        <dbReference type="SMART" id="SM00903"/>
    </source>
</evidence>
<evidence type="ECO:0000256" key="1">
    <source>
        <dbReference type="ARBA" id="ARBA00008898"/>
    </source>
</evidence>
<evidence type="ECO:0000256" key="2">
    <source>
        <dbReference type="ARBA" id="ARBA00023002"/>
    </source>
</evidence>
<dbReference type="GO" id="GO:0004497">
    <property type="term" value="F:monooxygenase activity"/>
    <property type="evidence" value="ECO:0007669"/>
    <property type="project" value="UniProtKB-KW"/>
</dbReference>
<dbReference type="AlphaFoldDB" id="A0AAD1BZ21"/>
<sequence length="180" mass="18884">MNASIHAPHFDDLVAATDSEPRALRNLLGQFATGVTVITTRSVDGRNVGMTANSFSSVSLDPPLVLWSISRSAPSLPDFLAASHFAINVLGADQHGLSGQFARGAADKFDGVSFRTAAGGVPVLEGVIAALVCRNLTQYDGGDHLIFLGQIEHYRHGGGEPLVFHAGQYRVAAAHPALGQ</sequence>
<dbReference type="InterPro" id="IPR002563">
    <property type="entry name" value="Flavin_Rdtase-like_dom"/>
</dbReference>
<dbReference type="PANTHER" id="PTHR30466">
    <property type="entry name" value="FLAVIN REDUCTASE"/>
    <property type="match status" value="1"/>
</dbReference>
<dbReference type="EMBL" id="AP014862">
    <property type="protein sequence ID" value="BAU73147.1"/>
    <property type="molecule type" value="Genomic_DNA"/>
</dbReference>
<proteinExistence type="inferred from homology"/>
<gene>
    <name evidence="4" type="ORF">KF707C_14590</name>
</gene>
<dbReference type="KEGG" id="pfuw:KF707C_14590"/>
<dbReference type="GO" id="GO:0042602">
    <property type="term" value="F:riboflavin reductase (NADPH) activity"/>
    <property type="evidence" value="ECO:0007669"/>
    <property type="project" value="TreeGrafter"/>
</dbReference>
<dbReference type="PANTHER" id="PTHR30466:SF11">
    <property type="entry name" value="FLAVIN-DEPENDENT MONOOXYGENASE, REDUCTASE SUBUNIT HSAB"/>
    <property type="match status" value="1"/>
</dbReference>
<keyword evidence="2" id="KW-0560">Oxidoreductase</keyword>
<organism evidence="4 5">
    <name type="scientific">Metapseudomonas furukawaii</name>
    <name type="common">Pseudomonas furukawaii</name>
    <dbReference type="NCBI Taxonomy" id="1149133"/>
    <lineage>
        <taxon>Bacteria</taxon>
        <taxon>Pseudomonadati</taxon>
        <taxon>Pseudomonadota</taxon>
        <taxon>Gammaproteobacteria</taxon>
        <taxon>Pseudomonadales</taxon>
        <taxon>Pseudomonadaceae</taxon>
        <taxon>Metapseudomonas</taxon>
    </lineage>
</organism>
<accession>A0AAD1BZ21</accession>
<dbReference type="InterPro" id="IPR012349">
    <property type="entry name" value="Split_barrel_FMN-bd"/>
</dbReference>
<evidence type="ECO:0000313" key="4">
    <source>
        <dbReference type="EMBL" id="BAU73147.1"/>
    </source>
</evidence>
<name>A0AAD1BZ21_METFU</name>
<dbReference type="SMART" id="SM00903">
    <property type="entry name" value="Flavin_Reduct"/>
    <property type="match status" value="1"/>
</dbReference>
<keyword evidence="4" id="KW-0503">Monooxygenase</keyword>
<dbReference type="SUPFAM" id="SSF50475">
    <property type="entry name" value="FMN-binding split barrel"/>
    <property type="match status" value="1"/>
</dbReference>
<feature type="domain" description="Flavin reductase like" evidence="3">
    <location>
        <begin position="28"/>
        <end position="171"/>
    </location>
</feature>
<dbReference type="RefSeq" id="WP_003451785.1">
    <property type="nucleotide sequence ID" value="NZ_AJMR01000141.1"/>
</dbReference>
<dbReference type="Proteomes" id="UP000218554">
    <property type="component" value="Chromosome"/>
</dbReference>
<dbReference type="Gene3D" id="2.30.110.10">
    <property type="entry name" value="Electron Transport, Fmn-binding Protein, Chain A"/>
    <property type="match status" value="1"/>
</dbReference>
<protein>
    <submittedName>
        <fullName evidence="4">Nitrilotriacetate monooxygenase component B</fullName>
    </submittedName>
</protein>
<comment type="similarity">
    <text evidence="1">Belongs to the non-flavoprotein flavin reductase family.</text>
</comment>
<dbReference type="InterPro" id="IPR050268">
    <property type="entry name" value="NADH-dep_flavin_reductase"/>
</dbReference>
<evidence type="ECO:0000313" key="5">
    <source>
        <dbReference type="Proteomes" id="UP000218554"/>
    </source>
</evidence>
<keyword evidence="5" id="KW-1185">Reference proteome</keyword>